<feature type="non-terminal residue" evidence="2">
    <location>
        <position position="77"/>
    </location>
</feature>
<evidence type="ECO:0000313" key="3">
    <source>
        <dbReference type="Proteomes" id="UP000837857"/>
    </source>
</evidence>
<name>A0ABN8HWJ6_9NEOP</name>
<feature type="region of interest" description="Disordered" evidence="1">
    <location>
        <begin position="39"/>
        <end position="77"/>
    </location>
</feature>
<evidence type="ECO:0000256" key="1">
    <source>
        <dbReference type="SAM" id="MobiDB-lite"/>
    </source>
</evidence>
<dbReference type="Proteomes" id="UP000837857">
    <property type="component" value="Chromosome 14"/>
</dbReference>
<organism evidence="2 3">
    <name type="scientific">Iphiclides podalirius</name>
    <name type="common">scarce swallowtail</name>
    <dbReference type="NCBI Taxonomy" id="110791"/>
    <lineage>
        <taxon>Eukaryota</taxon>
        <taxon>Metazoa</taxon>
        <taxon>Ecdysozoa</taxon>
        <taxon>Arthropoda</taxon>
        <taxon>Hexapoda</taxon>
        <taxon>Insecta</taxon>
        <taxon>Pterygota</taxon>
        <taxon>Neoptera</taxon>
        <taxon>Endopterygota</taxon>
        <taxon>Lepidoptera</taxon>
        <taxon>Glossata</taxon>
        <taxon>Ditrysia</taxon>
        <taxon>Papilionoidea</taxon>
        <taxon>Papilionidae</taxon>
        <taxon>Papilioninae</taxon>
        <taxon>Iphiclides</taxon>
    </lineage>
</organism>
<proteinExistence type="predicted"/>
<sequence length="77" mass="8486">MRCWRVTWMHTNVAQGLSRPPPVNARAQPTMDTALTAAPAHGRDAISAERPARNPIRDRGKRIDTDAARSPVANETQ</sequence>
<dbReference type="EMBL" id="OW152826">
    <property type="protein sequence ID" value="CAH2042495.1"/>
    <property type="molecule type" value="Genomic_DNA"/>
</dbReference>
<reference evidence="2" key="1">
    <citation type="submission" date="2022-03" db="EMBL/GenBank/DDBJ databases">
        <authorList>
            <person name="Martin H S."/>
        </authorList>
    </citation>
    <scope>NUCLEOTIDE SEQUENCE</scope>
</reference>
<evidence type="ECO:0000313" key="2">
    <source>
        <dbReference type="EMBL" id="CAH2042495.1"/>
    </source>
</evidence>
<accession>A0ABN8HWJ6</accession>
<gene>
    <name evidence="2" type="ORF">IPOD504_LOCUS3867</name>
</gene>
<keyword evidence="3" id="KW-1185">Reference proteome</keyword>
<protein>
    <submittedName>
        <fullName evidence="2">Uncharacterized protein</fullName>
    </submittedName>
</protein>
<feature type="compositionally biased region" description="Basic and acidic residues" evidence="1">
    <location>
        <begin position="41"/>
        <end position="67"/>
    </location>
</feature>